<evidence type="ECO:0000256" key="3">
    <source>
        <dbReference type="ARBA" id="ARBA00038471"/>
    </source>
</evidence>
<dbReference type="NCBIfam" id="TIGR01614">
    <property type="entry name" value="PME_inhib"/>
    <property type="match status" value="1"/>
</dbReference>
<dbReference type="SMART" id="SM00856">
    <property type="entry name" value="PMEI"/>
    <property type="match status" value="1"/>
</dbReference>
<dbReference type="EnsemblPlants" id="KEH25457">
    <property type="protein sequence ID" value="KEH25457"/>
    <property type="gene ID" value="MTR_6g023905"/>
</dbReference>
<dbReference type="InterPro" id="IPR035513">
    <property type="entry name" value="Invertase/methylesterase_inhib"/>
</dbReference>
<evidence type="ECO:0000313" key="8">
    <source>
        <dbReference type="Proteomes" id="UP000002051"/>
    </source>
</evidence>
<feature type="domain" description="Pectinesterase inhibitor" evidence="5">
    <location>
        <begin position="19"/>
        <end position="172"/>
    </location>
</feature>
<comment type="similarity">
    <text evidence="3">Belongs to the PMEI family.</text>
</comment>
<name>A0A072U720_MEDTR</name>
<keyword evidence="1 4" id="KW-0732">Signal</keyword>
<evidence type="ECO:0000313" key="6">
    <source>
        <dbReference type="EMBL" id="KEH25457.1"/>
    </source>
</evidence>
<keyword evidence="8" id="KW-1185">Reference proteome</keyword>
<dbReference type="EMBL" id="CM001222">
    <property type="protein sequence ID" value="KEH25457.1"/>
    <property type="molecule type" value="Genomic_DNA"/>
</dbReference>
<evidence type="ECO:0000256" key="4">
    <source>
        <dbReference type="SAM" id="SignalP"/>
    </source>
</evidence>
<evidence type="ECO:0000256" key="1">
    <source>
        <dbReference type="ARBA" id="ARBA00022729"/>
    </source>
</evidence>
<feature type="signal peptide" evidence="4">
    <location>
        <begin position="1"/>
        <end position="20"/>
    </location>
</feature>
<evidence type="ECO:0000313" key="7">
    <source>
        <dbReference type="EnsemblPlants" id="KEH25457"/>
    </source>
</evidence>
<dbReference type="InterPro" id="IPR052421">
    <property type="entry name" value="PCW_Enzyme_Inhibitor"/>
</dbReference>
<dbReference type="CDD" id="cd15797">
    <property type="entry name" value="PMEI"/>
    <property type="match status" value="1"/>
</dbReference>
<dbReference type="InterPro" id="IPR034086">
    <property type="entry name" value="PMEI_plant"/>
</dbReference>
<feature type="chain" id="PRO_5014499345" evidence="4">
    <location>
        <begin position="21"/>
        <end position="261"/>
    </location>
</feature>
<evidence type="ECO:0000256" key="2">
    <source>
        <dbReference type="ARBA" id="ARBA00023157"/>
    </source>
</evidence>
<dbReference type="Proteomes" id="UP000002051">
    <property type="component" value="Chromosome 6"/>
</dbReference>
<protein>
    <submittedName>
        <fullName evidence="6">Plant invertase/pectin methylesterase inhibitor</fullName>
    </submittedName>
</protein>
<evidence type="ECO:0000259" key="5">
    <source>
        <dbReference type="SMART" id="SM00856"/>
    </source>
</evidence>
<sequence>MVHHSSILLGLLLCVTSSYSSKIVQVNVICQKAKNPSFCSTLLNSKPGGAKGADLATLAQYTIDVLHVKLTNTVKLINTLISRSGKDVKALTHYKNCLKYYFADGGAIFVLGNIQRVLKEGNYNLMSVGANDIMHDISDCINDPNYHDTSSLPNYGQVALQIDQIIQIIAAVTREAKEAKKQLQCKDNFRKSSLSLCNCTSSLFSPLTSSFFSSLSHTGDDSISPEKEGMVVVVEFEKDEEVWWTVVEVQVEEASDINGCL</sequence>
<dbReference type="PANTHER" id="PTHR36710:SF20">
    <property type="entry name" value="PECTINESTERASE INHIBITOR DOMAIN PROTEIN"/>
    <property type="match status" value="1"/>
</dbReference>
<reference evidence="6 8" key="2">
    <citation type="journal article" date="2014" name="BMC Genomics">
        <title>An improved genome release (version Mt4.0) for the model legume Medicago truncatula.</title>
        <authorList>
            <person name="Tang H."/>
            <person name="Krishnakumar V."/>
            <person name="Bidwell S."/>
            <person name="Rosen B."/>
            <person name="Chan A."/>
            <person name="Zhou S."/>
            <person name="Gentzbittel L."/>
            <person name="Childs K.L."/>
            <person name="Yandell M."/>
            <person name="Gundlach H."/>
            <person name="Mayer K.F."/>
            <person name="Schwartz D.C."/>
            <person name="Town C.D."/>
        </authorList>
    </citation>
    <scope>GENOME REANNOTATION</scope>
    <source>
        <strain evidence="6">A17</strain>
        <strain evidence="7 8">cv. Jemalong A17</strain>
    </source>
</reference>
<dbReference type="GO" id="GO:0046910">
    <property type="term" value="F:pectinesterase inhibitor activity"/>
    <property type="evidence" value="ECO:0007669"/>
    <property type="project" value="InterPro"/>
</dbReference>
<dbReference type="PANTHER" id="PTHR36710">
    <property type="entry name" value="PECTINESTERASE INHIBITOR-LIKE"/>
    <property type="match status" value="1"/>
</dbReference>
<reference evidence="6 8" key="1">
    <citation type="journal article" date="2011" name="Nature">
        <title>The Medicago genome provides insight into the evolution of rhizobial symbioses.</title>
        <authorList>
            <person name="Young N.D."/>
            <person name="Debelle F."/>
            <person name="Oldroyd G.E."/>
            <person name="Geurts R."/>
            <person name="Cannon S.B."/>
            <person name="Udvardi M.K."/>
            <person name="Benedito V.A."/>
            <person name="Mayer K.F."/>
            <person name="Gouzy J."/>
            <person name="Schoof H."/>
            <person name="Van de Peer Y."/>
            <person name="Proost S."/>
            <person name="Cook D.R."/>
            <person name="Meyers B.C."/>
            <person name="Spannagl M."/>
            <person name="Cheung F."/>
            <person name="De Mita S."/>
            <person name="Krishnakumar V."/>
            <person name="Gundlach H."/>
            <person name="Zhou S."/>
            <person name="Mudge J."/>
            <person name="Bharti A.K."/>
            <person name="Murray J.D."/>
            <person name="Naoumkina M.A."/>
            <person name="Rosen B."/>
            <person name="Silverstein K.A."/>
            <person name="Tang H."/>
            <person name="Rombauts S."/>
            <person name="Zhao P.X."/>
            <person name="Zhou P."/>
            <person name="Barbe V."/>
            <person name="Bardou P."/>
            <person name="Bechner M."/>
            <person name="Bellec A."/>
            <person name="Berger A."/>
            <person name="Berges H."/>
            <person name="Bidwell S."/>
            <person name="Bisseling T."/>
            <person name="Choisne N."/>
            <person name="Couloux A."/>
            <person name="Denny R."/>
            <person name="Deshpande S."/>
            <person name="Dai X."/>
            <person name="Doyle J.J."/>
            <person name="Dudez A.M."/>
            <person name="Farmer A.D."/>
            <person name="Fouteau S."/>
            <person name="Franken C."/>
            <person name="Gibelin C."/>
            <person name="Gish J."/>
            <person name="Goldstein S."/>
            <person name="Gonzalez A.J."/>
            <person name="Green P.J."/>
            <person name="Hallab A."/>
            <person name="Hartog M."/>
            <person name="Hua A."/>
            <person name="Humphray S.J."/>
            <person name="Jeong D.H."/>
            <person name="Jing Y."/>
            <person name="Jocker A."/>
            <person name="Kenton S.M."/>
            <person name="Kim D.J."/>
            <person name="Klee K."/>
            <person name="Lai H."/>
            <person name="Lang C."/>
            <person name="Lin S."/>
            <person name="Macmil S.L."/>
            <person name="Magdelenat G."/>
            <person name="Matthews L."/>
            <person name="McCorrison J."/>
            <person name="Monaghan E.L."/>
            <person name="Mun J.H."/>
            <person name="Najar F.Z."/>
            <person name="Nicholson C."/>
            <person name="Noirot C."/>
            <person name="O'Bleness M."/>
            <person name="Paule C.R."/>
            <person name="Poulain J."/>
            <person name="Prion F."/>
            <person name="Qin B."/>
            <person name="Qu C."/>
            <person name="Retzel E.F."/>
            <person name="Riddle C."/>
            <person name="Sallet E."/>
            <person name="Samain S."/>
            <person name="Samson N."/>
            <person name="Sanders I."/>
            <person name="Saurat O."/>
            <person name="Scarpelli C."/>
            <person name="Schiex T."/>
            <person name="Segurens B."/>
            <person name="Severin A.J."/>
            <person name="Sherrier D.J."/>
            <person name="Shi R."/>
            <person name="Sims S."/>
            <person name="Singer S.R."/>
            <person name="Sinharoy S."/>
            <person name="Sterck L."/>
            <person name="Viollet A."/>
            <person name="Wang B.B."/>
            <person name="Wang K."/>
            <person name="Wang M."/>
            <person name="Wang X."/>
            <person name="Warfsmann J."/>
            <person name="Weissenbach J."/>
            <person name="White D.D."/>
            <person name="White J.D."/>
            <person name="Wiley G.B."/>
            <person name="Wincker P."/>
            <person name="Xing Y."/>
            <person name="Yang L."/>
            <person name="Yao Z."/>
            <person name="Ying F."/>
            <person name="Zhai J."/>
            <person name="Zhou L."/>
            <person name="Zuber A."/>
            <person name="Denarie J."/>
            <person name="Dixon R.A."/>
            <person name="May G.D."/>
            <person name="Schwartz D.C."/>
            <person name="Rogers J."/>
            <person name="Quetier F."/>
            <person name="Town C.D."/>
            <person name="Roe B.A."/>
        </authorList>
    </citation>
    <scope>NUCLEOTIDE SEQUENCE [LARGE SCALE GENOMIC DNA]</scope>
    <source>
        <strain evidence="6">A17</strain>
        <strain evidence="7 8">cv. Jemalong A17</strain>
    </source>
</reference>
<gene>
    <name evidence="6" type="ordered locus">MTR_6g023905</name>
</gene>
<proteinExistence type="inferred from homology"/>
<reference evidence="7" key="3">
    <citation type="submission" date="2015-04" db="UniProtKB">
        <authorList>
            <consortium name="EnsemblPlants"/>
        </authorList>
    </citation>
    <scope>IDENTIFICATION</scope>
    <source>
        <strain evidence="7">cv. Jemalong A17</strain>
    </source>
</reference>
<dbReference type="InterPro" id="IPR006501">
    <property type="entry name" value="Pectinesterase_inhib_dom"/>
</dbReference>
<dbReference type="Pfam" id="PF04043">
    <property type="entry name" value="PMEI"/>
    <property type="match status" value="1"/>
</dbReference>
<dbReference type="SUPFAM" id="SSF101148">
    <property type="entry name" value="Plant invertase/pectin methylesterase inhibitor"/>
    <property type="match status" value="1"/>
</dbReference>
<dbReference type="Gene3D" id="1.20.140.40">
    <property type="entry name" value="Invertase/pectin methylesterase inhibitor family protein"/>
    <property type="match status" value="1"/>
</dbReference>
<accession>A0A072U720</accession>
<dbReference type="HOGENOM" id="CLU_1066977_0_0_1"/>
<dbReference type="AlphaFoldDB" id="A0A072U720"/>
<keyword evidence="2" id="KW-1015">Disulfide bond</keyword>
<organism evidence="6 8">
    <name type="scientific">Medicago truncatula</name>
    <name type="common">Barrel medic</name>
    <name type="synonym">Medicago tribuloides</name>
    <dbReference type="NCBI Taxonomy" id="3880"/>
    <lineage>
        <taxon>Eukaryota</taxon>
        <taxon>Viridiplantae</taxon>
        <taxon>Streptophyta</taxon>
        <taxon>Embryophyta</taxon>
        <taxon>Tracheophyta</taxon>
        <taxon>Spermatophyta</taxon>
        <taxon>Magnoliopsida</taxon>
        <taxon>eudicotyledons</taxon>
        <taxon>Gunneridae</taxon>
        <taxon>Pentapetalae</taxon>
        <taxon>rosids</taxon>
        <taxon>fabids</taxon>
        <taxon>Fabales</taxon>
        <taxon>Fabaceae</taxon>
        <taxon>Papilionoideae</taxon>
        <taxon>50 kb inversion clade</taxon>
        <taxon>NPAAA clade</taxon>
        <taxon>Hologalegina</taxon>
        <taxon>IRL clade</taxon>
        <taxon>Trifolieae</taxon>
        <taxon>Medicago</taxon>
    </lineage>
</organism>